<dbReference type="CDD" id="cd11715">
    <property type="entry name" value="THUMP_AdoMetMT"/>
    <property type="match status" value="1"/>
</dbReference>
<evidence type="ECO:0000256" key="5">
    <source>
        <dbReference type="ARBA" id="ARBA00022884"/>
    </source>
</evidence>
<keyword evidence="14" id="KW-1185">Reference proteome</keyword>
<evidence type="ECO:0000313" key="15">
    <source>
        <dbReference type="RefSeq" id="XP_033795544.1"/>
    </source>
</evidence>
<evidence type="ECO:0000256" key="2">
    <source>
        <dbReference type="ARBA" id="ARBA00008361"/>
    </source>
</evidence>
<keyword evidence="3" id="KW-0489">Methyltransferase</keyword>
<dbReference type="PANTHER" id="PTHR14911">
    <property type="entry name" value="THUMP DOMAIN-CONTAINING"/>
    <property type="match status" value="1"/>
</dbReference>
<dbReference type="InParanoid" id="A0A6P8QG16"/>
<comment type="function">
    <text evidence="8">Catalytic subunit of the THUMPD2-TRM112 methyltransferase complex, that specifically mediates the S-adenosyl-L-methionine-dependent N(2)-methylation of guanosine nucleotides, most probably at position 72 (m2G72), in the U6snRNA of the major spliceosome. This modification in the U6 snRNA affects the constitutive splicing efficiency of introns that have suboptimal splice sites and can impact final mRNA levels.</text>
</comment>
<evidence type="ECO:0000256" key="6">
    <source>
        <dbReference type="ARBA" id="ARBA00023242"/>
    </source>
</evidence>
<evidence type="ECO:0000256" key="8">
    <source>
        <dbReference type="ARBA" id="ARBA00055679"/>
    </source>
</evidence>
<evidence type="ECO:0000256" key="4">
    <source>
        <dbReference type="ARBA" id="ARBA00022679"/>
    </source>
</evidence>
<dbReference type="FunCoup" id="A0A6P8QG16">
    <property type="interactions" value="723"/>
</dbReference>
<dbReference type="Pfam" id="PF01170">
    <property type="entry name" value="UPF0020"/>
    <property type="match status" value="1"/>
</dbReference>
<dbReference type="GO" id="GO:0043527">
    <property type="term" value="C:tRNA methyltransferase complex"/>
    <property type="evidence" value="ECO:0007669"/>
    <property type="project" value="UniProtKB-ARBA"/>
</dbReference>
<evidence type="ECO:0000256" key="11">
    <source>
        <dbReference type="ARBA" id="ARBA00077987"/>
    </source>
</evidence>
<name>A0A6P8QG16_GEOSA</name>
<keyword evidence="4" id="KW-0808">Transferase</keyword>
<evidence type="ECO:0000256" key="10">
    <source>
        <dbReference type="ARBA" id="ARBA00072638"/>
    </source>
</evidence>
<evidence type="ECO:0000256" key="3">
    <source>
        <dbReference type="ARBA" id="ARBA00022603"/>
    </source>
</evidence>
<dbReference type="GO" id="GO:0003723">
    <property type="term" value="F:RNA binding"/>
    <property type="evidence" value="ECO:0007669"/>
    <property type="project" value="UniProtKB-KW"/>
</dbReference>
<dbReference type="Gene3D" id="3.30.2130.30">
    <property type="match status" value="2"/>
</dbReference>
<comment type="catalytic activity">
    <reaction evidence="7">
        <text>guanosine in U6 snRNA + S-adenosyl-L-methionine = N(2)-methylguanosine in U6 snRNA + S-adenosyl-L-homocysteine + H(+)</text>
        <dbReference type="Rhea" id="RHEA:83423"/>
        <dbReference type="Rhea" id="RHEA-COMP:20128"/>
        <dbReference type="Rhea" id="RHEA-COMP:20129"/>
        <dbReference type="ChEBI" id="CHEBI:15378"/>
        <dbReference type="ChEBI" id="CHEBI:57856"/>
        <dbReference type="ChEBI" id="CHEBI:59789"/>
        <dbReference type="ChEBI" id="CHEBI:74269"/>
        <dbReference type="ChEBI" id="CHEBI:74481"/>
    </reaction>
    <physiologicalReaction direction="left-to-right" evidence="7">
        <dbReference type="Rhea" id="RHEA:83424"/>
    </physiologicalReaction>
</comment>
<dbReference type="SUPFAM" id="SSF53335">
    <property type="entry name" value="S-adenosyl-L-methionine-dependent methyltransferases"/>
    <property type="match status" value="1"/>
</dbReference>
<dbReference type="GO" id="GO:0005634">
    <property type="term" value="C:nucleus"/>
    <property type="evidence" value="ECO:0007669"/>
    <property type="project" value="UniProtKB-SubCell"/>
</dbReference>
<dbReference type="AlphaFoldDB" id="A0A6P8QG16"/>
<feature type="domain" description="Ribosomal RNA large subunit methyltransferase K/L-like methyltransferase" evidence="12">
    <location>
        <begin position="259"/>
        <end position="399"/>
    </location>
</feature>
<comment type="similarity">
    <text evidence="2">Belongs to the methyltransferase superfamily.</text>
</comment>
<dbReference type="GO" id="GO:0030488">
    <property type="term" value="P:tRNA methylation"/>
    <property type="evidence" value="ECO:0007669"/>
    <property type="project" value="TreeGrafter"/>
</dbReference>
<evidence type="ECO:0000313" key="14">
    <source>
        <dbReference type="Proteomes" id="UP000515159"/>
    </source>
</evidence>
<dbReference type="Pfam" id="PF02926">
    <property type="entry name" value="THUMP"/>
    <property type="match status" value="1"/>
</dbReference>
<proteinExistence type="inferred from homology"/>
<organism evidence="14 15">
    <name type="scientific">Geotrypetes seraphini</name>
    <name type="common">Gaboon caecilian</name>
    <name type="synonym">Caecilia seraphini</name>
    <dbReference type="NCBI Taxonomy" id="260995"/>
    <lineage>
        <taxon>Eukaryota</taxon>
        <taxon>Metazoa</taxon>
        <taxon>Chordata</taxon>
        <taxon>Craniata</taxon>
        <taxon>Vertebrata</taxon>
        <taxon>Euteleostomi</taxon>
        <taxon>Amphibia</taxon>
        <taxon>Gymnophiona</taxon>
        <taxon>Geotrypetes</taxon>
    </lineage>
</organism>
<dbReference type="PANTHER" id="PTHR14911:SF1">
    <property type="entry name" value="THUMP DOMAIN-CONTAINING PROTEIN 2"/>
    <property type="match status" value="1"/>
</dbReference>
<keyword evidence="5" id="KW-0694">RNA-binding</keyword>
<dbReference type="InterPro" id="IPR000241">
    <property type="entry name" value="RlmKL-like_Mtase"/>
</dbReference>
<dbReference type="OrthoDB" id="2013972at2759"/>
<comment type="subcellular location">
    <subcellularLocation>
        <location evidence="1">Nucleus</location>
    </subcellularLocation>
</comment>
<feature type="domain" description="THUMP" evidence="13">
    <location>
        <begin position="180"/>
        <end position="241"/>
    </location>
</feature>
<dbReference type="RefSeq" id="XP_033795544.1">
    <property type="nucleotide sequence ID" value="XM_033939653.1"/>
</dbReference>
<dbReference type="GeneID" id="117358117"/>
<evidence type="ECO:0000256" key="7">
    <source>
        <dbReference type="ARBA" id="ARBA00050381"/>
    </source>
</evidence>
<accession>A0A6P8QG16</accession>
<dbReference type="GO" id="GO:0016423">
    <property type="term" value="F:tRNA (guanine) methyltransferase activity"/>
    <property type="evidence" value="ECO:0007669"/>
    <property type="project" value="TreeGrafter"/>
</dbReference>
<dbReference type="CTD" id="80745"/>
<evidence type="ECO:0000259" key="12">
    <source>
        <dbReference type="Pfam" id="PF01170"/>
    </source>
</evidence>
<dbReference type="Gene3D" id="3.40.50.150">
    <property type="entry name" value="Vaccinia Virus protein VP39"/>
    <property type="match status" value="1"/>
</dbReference>
<evidence type="ECO:0000256" key="1">
    <source>
        <dbReference type="ARBA" id="ARBA00004123"/>
    </source>
</evidence>
<dbReference type="InterPro" id="IPR029063">
    <property type="entry name" value="SAM-dependent_MTases_sf"/>
</dbReference>
<evidence type="ECO:0000256" key="9">
    <source>
        <dbReference type="ARBA" id="ARBA00065362"/>
    </source>
</evidence>
<dbReference type="CDD" id="cd02440">
    <property type="entry name" value="AdoMet_MTases"/>
    <property type="match status" value="1"/>
</dbReference>
<dbReference type="InterPro" id="IPR004114">
    <property type="entry name" value="THUMP_dom"/>
</dbReference>
<reference evidence="15" key="1">
    <citation type="submission" date="2025-08" db="UniProtKB">
        <authorList>
            <consortium name="RefSeq"/>
        </authorList>
    </citation>
    <scope>IDENTIFICATION</scope>
</reference>
<gene>
    <name evidence="15" type="primary">THUMPD2</name>
</gene>
<comment type="subunit">
    <text evidence="9">Part of the heterodimeric THUMPD2-TRM112 methyltransferase complex; this complex forms an active tRNA methyltransferase, where TRMT112 acts as an activator of the catalytic subunit THUMPD2.</text>
</comment>
<dbReference type="Proteomes" id="UP000515159">
    <property type="component" value="Chromosome 3"/>
</dbReference>
<protein>
    <recommendedName>
        <fullName evidence="10">U6 snRNA (guanine-N(2))-methyltransferase THUMPD2</fullName>
    </recommendedName>
    <alternativeName>
        <fullName evidence="11">THUMP domain-containing protein 2</fullName>
    </alternativeName>
</protein>
<dbReference type="KEGG" id="gsh:117358117"/>
<keyword evidence="6" id="KW-0539">Nucleus</keyword>
<dbReference type="FunFam" id="3.40.50.150:FF:000177">
    <property type="entry name" value="THUMP domain containing 2, isoform CRA_b"/>
    <property type="match status" value="1"/>
</dbReference>
<sequence length="496" mass="55688">MVPAAPTRYFCTAGKGMEHFVAQEVKNKLSAKEVEHSSGKVFFTTDSDLHKLQSLKSAERLFLLLKKLPPLSLPRNKGRGLYKIKQYVIGDPCCWLDALYVWQNLQGKGFKEENPHFLKRNTEHAQTSLAYKKRKEDKTDLEAEDYHLDNQIVSPLTCEDDGNRSEKTFPGMPTRNPKEMPVADMKQHCISFRVSCRCSGTIAKHFTAQEVGRIIGIAFIKQFGWKADLRNPYLEIFIHLNDIYSVVGFPVLRHPLASREYIQCTGLRSTVAWAMASLAEINSGAFVLDPMCGFGTILVEAAKEWPDVNYLGVDVNDSQLRGAYENVKTAGLQDKINLLKASALELPLRSGSIDVVISDIPFGKKFKAAKNTKLLLPDILQEMERVLNVGGTLVLLLSRDLYNHINRHGIRIPRRNENLSGGNEIGRPEMKSELYQEKVNRSPATVLSIREDMTQETLACKMTHSGSLMPVEFHGVSLGVTDAFIYKCKKISSAEL</sequence>
<evidence type="ECO:0000259" key="13">
    <source>
        <dbReference type="Pfam" id="PF02926"/>
    </source>
</evidence>